<feature type="transmembrane region" description="Helical" evidence="6">
    <location>
        <begin position="104"/>
        <end position="127"/>
    </location>
</feature>
<dbReference type="PANTHER" id="PTHR12608:SF1">
    <property type="entry name" value="TRANSMEMBRANE PROTEIN 165"/>
    <property type="match status" value="1"/>
</dbReference>
<dbReference type="Pfam" id="PF01169">
    <property type="entry name" value="GDT1"/>
    <property type="match status" value="1"/>
</dbReference>
<dbReference type="eggNOG" id="COG2119">
    <property type="taxonomic scope" value="Bacteria"/>
</dbReference>
<reference evidence="8 9" key="1">
    <citation type="submission" date="2012-06" db="EMBL/GenBank/DDBJ databases">
        <title>Finished chromosome of genome of Cylindrospermum stagnale PCC 7417.</title>
        <authorList>
            <consortium name="US DOE Joint Genome Institute"/>
            <person name="Gugger M."/>
            <person name="Coursin T."/>
            <person name="Rippka R."/>
            <person name="Tandeau De Marsac N."/>
            <person name="Huntemann M."/>
            <person name="Wei C.-L."/>
            <person name="Han J."/>
            <person name="Detter J.C."/>
            <person name="Han C."/>
            <person name="Tapia R."/>
            <person name="Chen A."/>
            <person name="Kyrpides N."/>
            <person name="Mavromatis K."/>
            <person name="Markowitz V."/>
            <person name="Szeto E."/>
            <person name="Ivanova N."/>
            <person name="Pagani I."/>
            <person name="Pati A."/>
            <person name="Goodwin L."/>
            <person name="Nordberg H.P."/>
            <person name="Cantor M.N."/>
            <person name="Hua S.X."/>
            <person name="Woyke T."/>
            <person name="Kerfeld C.A."/>
        </authorList>
    </citation>
    <scope>NUCLEOTIDE SEQUENCE [LARGE SCALE GENOMIC DNA]</scope>
    <source>
        <strain evidence="8 9">PCC 7417</strain>
    </source>
</reference>
<dbReference type="GO" id="GO:0016020">
    <property type="term" value="C:membrane"/>
    <property type="evidence" value="ECO:0007669"/>
    <property type="project" value="UniProtKB-SubCell"/>
</dbReference>
<gene>
    <name evidence="8" type="ORF">Cylst_0648</name>
</gene>
<evidence type="ECO:0000256" key="1">
    <source>
        <dbReference type="ARBA" id="ARBA00004141"/>
    </source>
</evidence>
<evidence type="ECO:0000256" key="6">
    <source>
        <dbReference type="RuleBase" id="RU365102"/>
    </source>
</evidence>
<dbReference type="EMBL" id="CP003642">
    <property type="protein sequence ID" value="AFZ22979.1"/>
    <property type="molecule type" value="Genomic_DNA"/>
</dbReference>
<evidence type="ECO:0000256" key="4">
    <source>
        <dbReference type="ARBA" id="ARBA00022989"/>
    </source>
</evidence>
<keyword evidence="5 6" id="KW-0472">Membrane</keyword>
<keyword evidence="9" id="KW-1185">Reference proteome</keyword>
<evidence type="ECO:0000256" key="7">
    <source>
        <dbReference type="SAM" id="MobiDB-lite"/>
    </source>
</evidence>
<organism evidence="8 9">
    <name type="scientific">Cylindrospermum stagnale PCC 7417</name>
    <dbReference type="NCBI Taxonomy" id="56107"/>
    <lineage>
        <taxon>Bacteria</taxon>
        <taxon>Bacillati</taxon>
        <taxon>Cyanobacteriota</taxon>
        <taxon>Cyanophyceae</taxon>
        <taxon>Nostocales</taxon>
        <taxon>Nostocaceae</taxon>
        <taxon>Cylindrospermum</taxon>
    </lineage>
</organism>
<dbReference type="GO" id="GO:0046873">
    <property type="term" value="F:metal ion transmembrane transporter activity"/>
    <property type="evidence" value="ECO:0007669"/>
    <property type="project" value="InterPro"/>
</dbReference>
<protein>
    <recommendedName>
        <fullName evidence="6">GDT1 family protein</fullName>
    </recommendedName>
</protein>
<name>K9WT52_9NOST</name>
<dbReference type="InterPro" id="IPR001727">
    <property type="entry name" value="GDT1-like"/>
</dbReference>
<keyword evidence="3 6" id="KW-0812">Transmembrane</keyword>
<dbReference type="OrthoDB" id="9801356at2"/>
<comment type="subcellular location">
    <subcellularLocation>
        <location evidence="1 6">Membrane</location>
        <topology evidence="1 6">Multi-pass membrane protein</topology>
    </subcellularLocation>
</comment>
<feature type="region of interest" description="Disordered" evidence="7">
    <location>
        <begin position="1"/>
        <end position="27"/>
    </location>
</feature>
<evidence type="ECO:0000313" key="8">
    <source>
        <dbReference type="EMBL" id="AFZ22979.1"/>
    </source>
</evidence>
<feature type="transmembrane region" description="Helical" evidence="6">
    <location>
        <begin position="139"/>
        <end position="155"/>
    </location>
</feature>
<evidence type="ECO:0000313" key="9">
    <source>
        <dbReference type="Proteomes" id="UP000010475"/>
    </source>
</evidence>
<dbReference type="KEGG" id="csg:Cylst_0648"/>
<sequence length="158" mass="16706">MKLDSAPKSSSGISETESQPEPTDSHDSLLTTAQAVSLEEQPSLEIVSIIEPGTSVVVNSPKKQESAAVVFGTTFITIFLAEIGDKTQLSTLLMSAESHAPWVVFIGSGAALITTSLLGVLLGGWIANRLSPKTVEKSAGVMLLLISLMLFWDVFTSN</sequence>
<feature type="compositionally biased region" description="Polar residues" evidence="7">
    <location>
        <begin position="7"/>
        <end position="27"/>
    </location>
</feature>
<accession>K9WT52</accession>
<dbReference type="Proteomes" id="UP000010475">
    <property type="component" value="Chromosome"/>
</dbReference>
<dbReference type="PATRIC" id="fig|56107.3.peg.722"/>
<evidence type="ECO:0000256" key="2">
    <source>
        <dbReference type="ARBA" id="ARBA00009190"/>
    </source>
</evidence>
<proteinExistence type="inferred from homology"/>
<evidence type="ECO:0000256" key="3">
    <source>
        <dbReference type="ARBA" id="ARBA00022692"/>
    </source>
</evidence>
<dbReference type="RefSeq" id="WP_015206236.1">
    <property type="nucleotide sequence ID" value="NC_019757.1"/>
</dbReference>
<dbReference type="HOGENOM" id="CLU_140894_0_0_3"/>
<feature type="transmembrane region" description="Helical" evidence="6">
    <location>
        <begin position="67"/>
        <end position="84"/>
    </location>
</feature>
<dbReference type="AlphaFoldDB" id="K9WT52"/>
<comment type="similarity">
    <text evidence="2 6">Belongs to the GDT1 family.</text>
</comment>
<comment type="caution">
    <text evidence="6">Lacks conserved residue(s) required for the propagation of feature annotation.</text>
</comment>
<dbReference type="PANTHER" id="PTHR12608">
    <property type="entry name" value="TRANSMEMBRANE PROTEIN HTP-1 RELATED"/>
    <property type="match status" value="1"/>
</dbReference>
<evidence type="ECO:0000256" key="5">
    <source>
        <dbReference type="ARBA" id="ARBA00023136"/>
    </source>
</evidence>
<keyword evidence="4 6" id="KW-1133">Transmembrane helix</keyword>